<evidence type="ECO:0000313" key="2">
    <source>
        <dbReference type="Proteomes" id="UP000012062"/>
    </source>
</evidence>
<dbReference type="EMBL" id="CAUM01000067">
    <property type="protein sequence ID" value="CCV05498.1"/>
    <property type="molecule type" value="Genomic_DNA"/>
</dbReference>
<protein>
    <submittedName>
        <fullName evidence="1">Uncharacterized protein</fullName>
    </submittedName>
</protein>
<dbReference type="STRING" id="1297569.MESS2_1590005"/>
<comment type="caution">
    <text evidence="1">The sequence shown here is derived from an EMBL/GenBank/DDBJ whole genome shotgun (WGS) entry which is preliminary data.</text>
</comment>
<organism evidence="1 2">
    <name type="scientific">Mesorhizobium metallidurans STM 2683</name>
    <dbReference type="NCBI Taxonomy" id="1297569"/>
    <lineage>
        <taxon>Bacteria</taxon>
        <taxon>Pseudomonadati</taxon>
        <taxon>Pseudomonadota</taxon>
        <taxon>Alphaproteobacteria</taxon>
        <taxon>Hyphomicrobiales</taxon>
        <taxon>Phyllobacteriaceae</taxon>
        <taxon>Mesorhizobium</taxon>
    </lineage>
</organism>
<sequence>MLSYFVVQIRLEWRIIGLSGYSCERQVDGPALASTNTICEACGKSHGSARISQDVPQG</sequence>
<dbReference type="AlphaFoldDB" id="M5EMX6"/>
<reference evidence="1 2" key="1">
    <citation type="submission" date="2013-02" db="EMBL/GenBank/DDBJ databases">
        <authorList>
            <person name="Genoscope - CEA"/>
        </authorList>
    </citation>
    <scope>NUCLEOTIDE SEQUENCE [LARGE SCALE GENOMIC DNA]</scope>
    <source>
        <strain evidence="1 2">STM 2683</strain>
    </source>
</reference>
<keyword evidence="2" id="KW-1185">Reference proteome</keyword>
<evidence type="ECO:0000313" key="1">
    <source>
        <dbReference type="EMBL" id="CCV05498.1"/>
    </source>
</evidence>
<accession>M5EMX6</accession>
<proteinExistence type="predicted"/>
<dbReference type="Proteomes" id="UP000012062">
    <property type="component" value="Unassembled WGS sequence"/>
</dbReference>
<gene>
    <name evidence="1" type="ORF">MESS2_1590005</name>
</gene>
<name>M5EMX6_9HYPH</name>